<dbReference type="AlphaFoldDB" id="A0A381P7U7"/>
<protein>
    <submittedName>
        <fullName evidence="2">Uncharacterized protein</fullName>
    </submittedName>
</protein>
<feature type="transmembrane region" description="Helical" evidence="1">
    <location>
        <begin position="21"/>
        <end position="39"/>
    </location>
</feature>
<accession>A0A381P7U7</accession>
<keyword evidence="1" id="KW-1133">Transmembrane helix</keyword>
<sequence>MSFINREWKPENADEMHKEDWFAIFFSVVSYIALMVGAAMSALLIPIGFVILIIGILSALIMYWIIDPKLRSISAEYEKNEKDYLLQLEEIQKWEKNK</sequence>
<dbReference type="EMBL" id="UINC01000900">
    <property type="protein sequence ID" value="SUZ62970.1"/>
    <property type="molecule type" value="Genomic_DNA"/>
</dbReference>
<name>A0A381P7U7_9ZZZZ</name>
<evidence type="ECO:0000256" key="1">
    <source>
        <dbReference type="SAM" id="Phobius"/>
    </source>
</evidence>
<proteinExistence type="predicted"/>
<gene>
    <name evidence="2" type="ORF">METZ01_LOCUS15824</name>
</gene>
<reference evidence="2" key="1">
    <citation type="submission" date="2018-05" db="EMBL/GenBank/DDBJ databases">
        <authorList>
            <person name="Lanie J.A."/>
            <person name="Ng W.-L."/>
            <person name="Kazmierczak K.M."/>
            <person name="Andrzejewski T.M."/>
            <person name="Davidsen T.M."/>
            <person name="Wayne K.J."/>
            <person name="Tettelin H."/>
            <person name="Glass J.I."/>
            <person name="Rusch D."/>
            <person name="Podicherti R."/>
            <person name="Tsui H.-C.T."/>
            <person name="Winkler M.E."/>
        </authorList>
    </citation>
    <scope>NUCLEOTIDE SEQUENCE</scope>
</reference>
<evidence type="ECO:0000313" key="2">
    <source>
        <dbReference type="EMBL" id="SUZ62970.1"/>
    </source>
</evidence>
<keyword evidence="1" id="KW-0472">Membrane</keyword>
<organism evidence="2">
    <name type="scientific">marine metagenome</name>
    <dbReference type="NCBI Taxonomy" id="408172"/>
    <lineage>
        <taxon>unclassified sequences</taxon>
        <taxon>metagenomes</taxon>
        <taxon>ecological metagenomes</taxon>
    </lineage>
</organism>
<keyword evidence="1" id="KW-0812">Transmembrane</keyword>
<feature type="transmembrane region" description="Helical" evidence="1">
    <location>
        <begin position="45"/>
        <end position="66"/>
    </location>
</feature>